<evidence type="ECO:0000313" key="9">
    <source>
        <dbReference type="EMBL" id="GIO31434.1"/>
    </source>
</evidence>
<proteinExistence type="inferred from homology"/>
<dbReference type="Proteomes" id="UP000679779">
    <property type="component" value="Unassembled WGS sequence"/>
</dbReference>
<dbReference type="PANTHER" id="PTHR30193">
    <property type="entry name" value="ABC TRANSPORTER PERMEASE PROTEIN"/>
    <property type="match status" value="1"/>
</dbReference>
<comment type="subcellular location">
    <subcellularLocation>
        <location evidence="1 7">Cell membrane</location>
        <topology evidence="1 7">Multi-pass membrane protein</topology>
    </subcellularLocation>
</comment>
<dbReference type="InterPro" id="IPR051393">
    <property type="entry name" value="ABC_transporter_permease"/>
</dbReference>
<dbReference type="RefSeq" id="WP_373309215.1">
    <property type="nucleotide sequence ID" value="NZ_BORQ01000003.1"/>
</dbReference>
<keyword evidence="10" id="KW-1185">Reference proteome</keyword>
<dbReference type="InterPro" id="IPR000515">
    <property type="entry name" value="MetI-like"/>
</dbReference>
<keyword evidence="6 7" id="KW-0472">Membrane</keyword>
<evidence type="ECO:0000256" key="5">
    <source>
        <dbReference type="ARBA" id="ARBA00022989"/>
    </source>
</evidence>
<evidence type="ECO:0000256" key="4">
    <source>
        <dbReference type="ARBA" id="ARBA00022692"/>
    </source>
</evidence>
<dbReference type="GO" id="GO:0005886">
    <property type="term" value="C:plasma membrane"/>
    <property type="evidence" value="ECO:0007669"/>
    <property type="project" value="UniProtKB-SubCell"/>
</dbReference>
<dbReference type="AlphaFoldDB" id="A0A920CBZ4"/>
<dbReference type="EMBL" id="BORQ01000003">
    <property type="protein sequence ID" value="GIO31434.1"/>
    <property type="molecule type" value="Genomic_DNA"/>
</dbReference>
<sequence length="321" mass="36341">MMGKAEQTRLPVRPQTELSAFRPGKKRRKPFQAHYHLMLLPGVILLVVFSVIPMFGLLMAFQDYKISKGIFGSPWVGLENFTYFFELSDSRVIIRNTLFLAIAKIVANLIVPLVFAILLNEVRQRAFKRTVQTIVYLPHFLSWVILAGIFSELFLTDGIVNRMLEAFGIGPIQFMGDNRVFPYILIGSDVWKEFGFNTIIYLAALAGIDPHLYEAASIDGANWRKQTRLITLPLLRATIILLATLAIGNILNAGFDQIFNMYSPIVYESSDVIDTYVYRAGILDGQYGFATAIGLMKSVIAFVLIIFSYSLAYKYANYRIF</sequence>
<feature type="transmembrane region" description="Helical" evidence="7">
    <location>
        <begin position="134"/>
        <end position="155"/>
    </location>
</feature>
<feature type="transmembrane region" description="Helical" evidence="7">
    <location>
        <begin position="287"/>
        <end position="312"/>
    </location>
</feature>
<feature type="transmembrane region" description="Helical" evidence="7">
    <location>
        <begin position="234"/>
        <end position="255"/>
    </location>
</feature>
<comment type="caution">
    <text evidence="9">The sequence shown here is derived from an EMBL/GenBank/DDBJ whole genome shotgun (WGS) entry which is preliminary data.</text>
</comment>
<evidence type="ECO:0000259" key="8">
    <source>
        <dbReference type="PROSITE" id="PS50928"/>
    </source>
</evidence>
<accession>A0A920CBZ4</accession>
<dbReference type="Gene3D" id="1.10.3720.10">
    <property type="entry name" value="MetI-like"/>
    <property type="match status" value="1"/>
</dbReference>
<evidence type="ECO:0000256" key="1">
    <source>
        <dbReference type="ARBA" id="ARBA00004651"/>
    </source>
</evidence>
<evidence type="ECO:0000256" key="3">
    <source>
        <dbReference type="ARBA" id="ARBA00022475"/>
    </source>
</evidence>
<dbReference type="PROSITE" id="PS50928">
    <property type="entry name" value="ABC_TM1"/>
    <property type="match status" value="1"/>
</dbReference>
<protein>
    <submittedName>
        <fullName evidence="9">Sugar ABC transporter permease</fullName>
    </submittedName>
</protein>
<feature type="transmembrane region" description="Helical" evidence="7">
    <location>
        <begin position="194"/>
        <end position="213"/>
    </location>
</feature>
<dbReference type="Pfam" id="PF00528">
    <property type="entry name" value="BPD_transp_1"/>
    <property type="match status" value="1"/>
</dbReference>
<evidence type="ECO:0000313" key="10">
    <source>
        <dbReference type="Proteomes" id="UP000679779"/>
    </source>
</evidence>
<dbReference type="PANTHER" id="PTHR30193:SF44">
    <property type="entry name" value="LACTOSE TRANSPORT SYSTEM PERMEASE PROTEIN LACF"/>
    <property type="match status" value="1"/>
</dbReference>
<feature type="transmembrane region" description="Helical" evidence="7">
    <location>
        <begin position="98"/>
        <end position="122"/>
    </location>
</feature>
<dbReference type="GO" id="GO:0055085">
    <property type="term" value="P:transmembrane transport"/>
    <property type="evidence" value="ECO:0007669"/>
    <property type="project" value="InterPro"/>
</dbReference>
<evidence type="ECO:0000256" key="6">
    <source>
        <dbReference type="ARBA" id="ARBA00023136"/>
    </source>
</evidence>
<feature type="transmembrane region" description="Helical" evidence="7">
    <location>
        <begin position="35"/>
        <end position="61"/>
    </location>
</feature>
<dbReference type="InterPro" id="IPR035906">
    <property type="entry name" value="MetI-like_sf"/>
</dbReference>
<comment type="similarity">
    <text evidence="7">Belongs to the binding-protein-dependent transport system permease family.</text>
</comment>
<keyword evidence="2 7" id="KW-0813">Transport</keyword>
<evidence type="ECO:0000256" key="2">
    <source>
        <dbReference type="ARBA" id="ARBA00022448"/>
    </source>
</evidence>
<gene>
    <name evidence="9" type="ORF">J2TS6_25750</name>
</gene>
<dbReference type="SUPFAM" id="SSF161098">
    <property type="entry name" value="MetI-like"/>
    <property type="match status" value="1"/>
</dbReference>
<keyword evidence="4 7" id="KW-0812">Transmembrane</keyword>
<evidence type="ECO:0000256" key="7">
    <source>
        <dbReference type="RuleBase" id="RU363032"/>
    </source>
</evidence>
<feature type="domain" description="ABC transmembrane type-1" evidence="8">
    <location>
        <begin position="94"/>
        <end position="308"/>
    </location>
</feature>
<keyword evidence="3" id="KW-1003">Cell membrane</keyword>
<dbReference type="CDD" id="cd06261">
    <property type="entry name" value="TM_PBP2"/>
    <property type="match status" value="1"/>
</dbReference>
<name>A0A920CBZ4_9BACL</name>
<reference evidence="9" key="1">
    <citation type="submission" date="2021-03" db="EMBL/GenBank/DDBJ databases">
        <title>Antimicrobial resistance genes in bacteria isolated from Japanese honey, and their potential for conferring macrolide and lincosamide resistance in the American foulbrood pathogen Paenibacillus larvae.</title>
        <authorList>
            <person name="Okamoto M."/>
            <person name="Kumagai M."/>
            <person name="Kanamori H."/>
            <person name="Takamatsu D."/>
        </authorList>
    </citation>
    <scope>NUCLEOTIDE SEQUENCE</scope>
    <source>
        <strain evidence="9">J2TS6</strain>
    </source>
</reference>
<organism evidence="9 10">
    <name type="scientific">Paenibacillus albilobatus</name>
    <dbReference type="NCBI Taxonomy" id="2716884"/>
    <lineage>
        <taxon>Bacteria</taxon>
        <taxon>Bacillati</taxon>
        <taxon>Bacillota</taxon>
        <taxon>Bacilli</taxon>
        <taxon>Bacillales</taxon>
        <taxon>Paenibacillaceae</taxon>
        <taxon>Paenibacillus</taxon>
    </lineage>
</organism>
<keyword evidence="5 7" id="KW-1133">Transmembrane helix</keyword>